<proteinExistence type="predicted"/>
<sequence length="201" mass="22917">MVRLSTHPPTGTCLPTHPLRWVGGSVGWLTTPGFLRRLNLTCRYICYSLQHFISMIIRRAITYISRPSYRSTFFRLASSYVQKDPGIGDYPTNIPFINTQYRDPHIKYDDQQNRRITGETLHEQDEVLNIFAPDPMDMVPPGVAARQFLYFWIVLGTFVGVLYLVRPEPIATPRKYPYGGLMKELGAKPDDAFSLAALSSD</sequence>
<keyword evidence="1" id="KW-1133">Transmembrane helix</keyword>
<comment type="caution">
    <text evidence="2">The sequence shown here is derived from an EMBL/GenBank/DDBJ whole genome shotgun (WGS) entry which is preliminary data.</text>
</comment>
<dbReference type="Proteomes" id="UP000186594">
    <property type="component" value="Unassembled WGS sequence"/>
</dbReference>
<protein>
    <recommendedName>
        <fullName evidence="4">NADH dehydrogenase [ubiquinone] 1 beta subcomplex subunit 8, mitochondrial</fullName>
    </recommendedName>
</protein>
<dbReference type="AlphaFoldDB" id="A0A1U7LT73"/>
<dbReference type="EMBL" id="LXFE01000294">
    <property type="protein sequence ID" value="OLL25876.1"/>
    <property type="molecule type" value="Genomic_DNA"/>
</dbReference>
<evidence type="ECO:0008006" key="4">
    <source>
        <dbReference type="Google" id="ProtNLM"/>
    </source>
</evidence>
<dbReference type="PANTHER" id="PTHR12840">
    <property type="entry name" value="NADH-UBIQUINONE OXIDOREDUCTASE ASHI SUBUNIT"/>
    <property type="match status" value="1"/>
</dbReference>
<gene>
    <name evidence="2" type="ORF">NEOLI_001393</name>
</gene>
<name>A0A1U7LT73_NEOID</name>
<dbReference type="STRING" id="1198029.A0A1U7LT73"/>
<dbReference type="Pfam" id="PF05821">
    <property type="entry name" value="NDUF_B8"/>
    <property type="match status" value="1"/>
</dbReference>
<keyword evidence="1" id="KW-0812">Transmembrane</keyword>
<keyword evidence="3" id="KW-1185">Reference proteome</keyword>
<evidence type="ECO:0000313" key="2">
    <source>
        <dbReference type="EMBL" id="OLL25876.1"/>
    </source>
</evidence>
<keyword evidence="1" id="KW-0472">Membrane</keyword>
<dbReference type="InterPro" id="IPR008699">
    <property type="entry name" value="NDUFB8"/>
</dbReference>
<evidence type="ECO:0000256" key="1">
    <source>
        <dbReference type="SAM" id="Phobius"/>
    </source>
</evidence>
<dbReference type="GO" id="GO:0005739">
    <property type="term" value="C:mitochondrion"/>
    <property type="evidence" value="ECO:0007669"/>
    <property type="project" value="InterPro"/>
</dbReference>
<reference evidence="2 3" key="1">
    <citation type="submission" date="2016-04" db="EMBL/GenBank/DDBJ databases">
        <title>Evolutionary innovation and constraint leading to complex multicellularity in the Ascomycota.</title>
        <authorList>
            <person name="Cisse O."/>
            <person name="Nguyen A."/>
            <person name="Hewitt D.A."/>
            <person name="Jedd G."/>
            <person name="Stajich J.E."/>
        </authorList>
    </citation>
    <scope>NUCLEOTIDE SEQUENCE [LARGE SCALE GENOMIC DNA]</scope>
    <source>
        <strain evidence="2 3">DAH-3</strain>
    </source>
</reference>
<dbReference type="PANTHER" id="PTHR12840:SF1">
    <property type="entry name" value="NADH DEHYDROGENASE [UBIQUINONE] 1 BETA SUBCOMPLEX SUBUNIT 8, MITOCHONDRIAL"/>
    <property type="match status" value="1"/>
</dbReference>
<feature type="transmembrane region" description="Helical" evidence="1">
    <location>
        <begin position="148"/>
        <end position="165"/>
    </location>
</feature>
<evidence type="ECO:0000313" key="3">
    <source>
        <dbReference type="Proteomes" id="UP000186594"/>
    </source>
</evidence>
<accession>A0A1U7LT73</accession>
<dbReference type="OrthoDB" id="2014058at2759"/>
<organism evidence="2 3">
    <name type="scientific">Neolecta irregularis (strain DAH-3)</name>
    <dbReference type="NCBI Taxonomy" id="1198029"/>
    <lineage>
        <taxon>Eukaryota</taxon>
        <taxon>Fungi</taxon>
        <taxon>Dikarya</taxon>
        <taxon>Ascomycota</taxon>
        <taxon>Taphrinomycotina</taxon>
        <taxon>Neolectales</taxon>
        <taxon>Neolectaceae</taxon>
        <taxon>Neolecta</taxon>
    </lineage>
</organism>